<dbReference type="EMBL" id="WMBA01000028">
    <property type="protein sequence ID" value="MTD55995.1"/>
    <property type="molecule type" value="Genomic_DNA"/>
</dbReference>
<feature type="region of interest" description="Disordered" evidence="2">
    <location>
        <begin position="17"/>
        <end position="44"/>
    </location>
</feature>
<dbReference type="GO" id="GO:0030288">
    <property type="term" value="C:outer membrane-bounded periplasmic space"/>
    <property type="evidence" value="ECO:0007669"/>
    <property type="project" value="TreeGrafter"/>
</dbReference>
<gene>
    <name evidence="5" type="ORF">GKO32_18715</name>
</gene>
<dbReference type="InterPro" id="IPR050695">
    <property type="entry name" value="N-acetylmuramoyl_amidase_3"/>
</dbReference>
<dbReference type="Pfam" id="PF01520">
    <property type="entry name" value="Amidase_3"/>
    <property type="match status" value="1"/>
</dbReference>
<comment type="caution">
    <text evidence="5">The sequence shown here is derived from an EMBL/GenBank/DDBJ whole genome shotgun (WGS) entry which is preliminary data.</text>
</comment>
<feature type="chain" id="PRO_5038810188" evidence="3">
    <location>
        <begin position="17"/>
        <end position="267"/>
    </location>
</feature>
<feature type="signal peptide" evidence="3">
    <location>
        <begin position="1"/>
        <end position="16"/>
    </location>
</feature>
<evidence type="ECO:0000313" key="6">
    <source>
        <dbReference type="Proteomes" id="UP000440096"/>
    </source>
</evidence>
<organism evidence="5 6">
    <name type="scientific">Amycolatopsis pithecellobii</name>
    <dbReference type="NCBI Taxonomy" id="664692"/>
    <lineage>
        <taxon>Bacteria</taxon>
        <taxon>Bacillati</taxon>
        <taxon>Actinomycetota</taxon>
        <taxon>Actinomycetes</taxon>
        <taxon>Pseudonocardiales</taxon>
        <taxon>Pseudonocardiaceae</taxon>
        <taxon>Amycolatopsis</taxon>
    </lineage>
</organism>
<dbReference type="SMART" id="SM00646">
    <property type="entry name" value="Ami_3"/>
    <property type="match status" value="1"/>
</dbReference>
<evidence type="ECO:0000256" key="3">
    <source>
        <dbReference type="SAM" id="SignalP"/>
    </source>
</evidence>
<name>A0A6N7YSJ1_9PSEU</name>
<dbReference type="Proteomes" id="UP000440096">
    <property type="component" value="Unassembled WGS sequence"/>
</dbReference>
<dbReference type="SUPFAM" id="SSF53187">
    <property type="entry name" value="Zn-dependent exopeptidases"/>
    <property type="match status" value="1"/>
</dbReference>
<dbReference type="OrthoDB" id="3268878at2"/>
<protein>
    <submittedName>
        <fullName evidence="5">N-acetylmuramoyl-L-alanine amidase</fullName>
    </submittedName>
</protein>
<dbReference type="Gene3D" id="3.40.630.40">
    <property type="entry name" value="Zn-dependent exopeptidases"/>
    <property type="match status" value="1"/>
</dbReference>
<evidence type="ECO:0000313" key="5">
    <source>
        <dbReference type="EMBL" id="MTD55995.1"/>
    </source>
</evidence>
<evidence type="ECO:0000256" key="2">
    <source>
        <dbReference type="SAM" id="MobiDB-lite"/>
    </source>
</evidence>
<proteinExistence type="predicted"/>
<dbReference type="CDD" id="cd02696">
    <property type="entry name" value="MurNAc-LAA"/>
    <property type="match status" value="1"/>
</dbReference>
<feature type="domain" description="MurNAc-LAA" evidence="4">
    <location>
        <begin position="140"/>
        <end position="262"/>
    </location>
</feature>
<dbReference type="PANTHER" id="PTHR30404:SF0">
    <property type="entry name" value="N-ACETYLMURAMOYL-L-ALANINE AMIDASE AMIC"/>
    <property type="match status" value="1"/>
</dbReference>
<evidence type="ECO:0000259" key="4">
    <source>
        <dbReference type="SMART" id="SM00646"/>
    </source>
</evidence>
<accession>A0A6N7YSJ1</accession>
<dbReference type="PANTHER" id="PTHR30404">
    <property type="entry name" value="N-ACETYLMURAMOYL-L-ALANINE AMIDASE"/>
    <property type="match status" value="1"/>
</dbReference>
<evidence type="ECO:0000256" key="1">
    <source>
        <dbReference type="ARBA" id="ARBA00022801"/>
    </source>
</evidence>
<reference evidence="5 6" key="1">
    <citation type="submission" date="2019-11" db="EMBL/GenBank/DDBJ databases">
        <title>Draft genome of Amycolatopsis RM579.</title>
        <authorList>
            <person name="Duangmal K."/>
            <person name="Mingma R."/>
        </authorList>
    </citation>
    <scope>NUCLEOTIDE SEQUENCE [LARGE SCALE GENOMIC DNA]</scope>
    <source>
        <strain evidence="5 6">RM579</strain>
    </source>
</reference>
<dbReference type="GO" id="GO:0009253">
    <property type="term" value="P:peptidoglycan catabolic process"/>
    <property type="evidence" value="ECO:0007669"/>
    <property type="project" value="InterPro"/>
</dbReference>
<dbReference type="InterPro" id="IPR002508">
    <property type="entry name" value="MurNAc-LAA_cat"/>
</dbReference>
<keyword evidence="6" id="KW-1185">Reference proteome</keyword>
<keyword evidence="1" id="KW-0378">Hydrolase</keyword>
<dbReference type="AlphaFoldDB" id="A0A6N7YSJ1"/>
<dbReference type="GO" id="GO:0008745">
    <property type="term" value="F:N-acetylmuramoyl-L-alanine amidase activity"/>
    <property type="evidence" value="ECO:0007669"/>
    <property type="project" value="InterPro"/>
</dbReference>
<sequence length="267" mass="26738">MAGSLLLAACSSGGAAAPAPSLTAPSSSSDFVGPSSVSSAVASPTVPLPAKVRKVVMLDPGHNGGNASHPAEINKQVPAGRGETKPCNTTGTSTRAGYTEHAFNWDVAQRVGAALAARGVVVQYTRDSDAGVGPCVDKRAARGNESDAAAVVSIHADGSDSAGARGFHVSYSNPSLNAAQGGPSIDLAGDLRDALRSGGFPPSTYLGANGIYPRADLAGLNLSNRPAALVECGNMRNPAEAAAMSSAPGRQQYADAITAGILRYLGL</sequence>
<keyword evidence="3" id="KW-0732">Signal</keyword>
<feature type="region of interest" description="Disordered" evidence="2">
    <location>
        <begin position="61"/>
        <end position="90"/>
    </location>
</feature>